<dbReference type="SMART" id="SM00450">
    <property type="entry name" value="RHOD"/>
    <property type="match status" value="1"/>
</dbReference>
<evidence type="ECO:0000259" key="1">
    <source>
        <dbReference type="PROSITE" id="PS50206"/>
    </source>
</evidence>
<dbReference type="Pfam" id="PF00581">
    <property type="entry name" value="Rhodanese"/>
    <property type="match status" value="1"/>
</dbReference>
<dbReference type="Gene3D" id="3.40.250.10">
    <property type="entry name" value="Rhodanese-like domain"/>
    <property type="match status" value="1"/>
</dbReference>
<feature type="domain" description="Rhodanese" evidence="1">
    <location>
        <begin position="14"/>
        <end position="101"/>
    </location>
</feature>
<accession>A0ABP8JJW5</accession>
<dbReference type="RefSeq" id="WP_159903051.1">
    <property type="nucleotide sequence ID" value="NZ_BAABFX010000020.1"/>
</dbReference>
<dbReference type="PROSITE" id="PS50206">
    <property type="entry name" value="RHODANESE_3"/>
    <property type="match status" value="1"/>
</dbReference>
<dbReference type="PANTHER" id="PTHR43031">
    <property type="entry name" value="FAD-DEPENDENT OXIDOREDUCTASE"/>
    <property type="match status" value="1"/>
</dbReference>
<keyword evidence="3" id="KW-1185">Reference proteome</keyword>
<dbReference type="EMBL" id="BAABFX010000020">
    <property type="protein sequence ID" value="GAA4391959.1"/>
    <property type="molecule type" value="Genomic_DNA"/>
</dbReference>
<dbReference type="Proteomes" id="UP001500390">
    <property type="component" value="Unassembled WGS sequence"/>
</dbReference>
<dbReference type="CDD" id="cd00158">
    <property type="entry name" value="RHOD"/>
    <property type="match status" value="1"/>
</dbReference>
<organism evidence="2 3">
    <name type="scientific">Ornithinibacter aureus</name>
    <dbReference type="NCBI Taxonomy" id="622664"/>
    <lineage>
        <taxon>Bacteria</taxon>
        <taxon>Bacillati</taxon>
        <taxon>Actinomycetota</taxon>
        <taxon>Actinomycetes</taxon>
        <taxon>Micrococcales</taxon>
        <taxon>Intrasporangiaceae</taxon>
        <taxon>Ornithinibacter</taxon>
    </lineage>
</organism>
<proteinExistence type="predicted"/>
<comment type="caution">
    <text evidence="2">The sequence shown here is derived from an EMBL/GenBank/DDBJ whole genome shotgun (WGS) entry which is preliminary data.</text>
</comment>
<evidence type="ECO:0000313" key="3">
    <source>
        <dbReference type="Proteomes" id="UP001500390"/>
    </source>
</evidence>
<sequence>MTKTIDITTLRARHAHGAVVLDVREPAEYVGGHVPGAILAPMSRITASLGGVPKDQTVHVICQSGNRSRSMADLLTALGYDAVSVDGGTAGWIAAGLPIVQGPQA</sequence>
<dbReference type="InterPro" id="IPR050229">
    <property type="entry name" value="GlpE_sulfurtransferase"/>
</dbReference>
<name>A0ABP8JJW5_9MICO</name>
<dbReference type="SUPFAM" id="SSF52821">
    <property type="entry name" value="Rhodanese/Cell cycle control phosphatase"/>
    <property type="match status" value="1"/>
</dbReference>
<dbReference type="InterPro" id="IPR036873">
    <property type="entry name" value="Rhodanese-like_dom_sf"/>
</dbReference>
<gene>
    <name evidence="2" type="ORF">GCM10023153_10470</name>
</gene>
<evidence type="ECO:0000313" key="2">
    <source>
        <dbReference type="EMBL" id="GAA4391959.1"/>
    </source>
</evidence>
<dbReference type="InterPro" id="IPR001763">
    <property type="entry name" value="Rhodanese-like_dom"/>
</dbReference>
<reference evidence="3" key="1">
    <citation type="journal article" date="2019" name="Int. J. Syst. Evol. Microbiol.">
        <title>The Global Catalogue of Microorganisms (GCM) 10K type strain sequencing project: providing services to taxonomists for standard genome sequencing and annotation.</title>
        <authorList>
            <consortium name="The Broad Institute Genomics Platform"/>
            <consortium name="The Broad Institute Genome Sequencing Center for Infectious Disease"/>
            <person name="Wu L."/>
            <person name="Ma J."/>
        </authorList>
    </citation>
    <scope>NUCLEOTIDE SEQUENCE [LARGE SCALE GENOMIC DNA]</scope>
    <source>
        <strain evidence="3">JCM 17738</strain>
    </source>
</reference>
<dbReference type="PANTHER" id="PTHR43031:SF1">
    <property type="entry name" value="PYRIDINE NUCLEOTIDE-DISULPHIDE OXIDOREDUCTASE"/>
    <property type="match status" value="1"/>
</dbReference>
<protein>
    <recommendedName>
        <fullName evidence="1">Rhodanese domain-containing protein</fullName>
    </recommendedName>
</protein>